<proteinExistence type="predicted"/>
<dbReference type="EMBL" id="JANPWB010000005">
    <property type="protein sequence ID" value="KAJ1188979.1"/>
    <property type="molecule type" value="Genomic_DNA"/>
</dbReference>
<name>A0AAV7ULX2_PLEWA</name>
<evidence type="ECO:0000313" key="2">
    <source>
        <dbReference type="EMBL" id="KAJ1188979.1"/>
    </source>
</evidence>
<keyword evidence="3" id="KW-1185">Reference proteome</keyword>
<feature type="region of interest" description="Disordered" evidence="1">
    <location>
        <begin position="31"/>
        <end position="51"/>
    </location>
</feature>
<organism evidence="2 3">
    <name type="scientific">Pleurodeles waltl</name>
    <name type="common">Iberian ribbed newt</name>
    <dbReference type="NCBI Taxonomy" id="8319"/>
    <lineage>
        <taxon>Eukaryota</taxon>
        <taxon>Metazoa</taxon>
        <taxon>Chordata</taxon>
        <taxon>Craniata</taxon>
        <taxon>Vertebrata</taxon>
        <taxon>Euteleostomi</taxon>
        <taxon>Amphibia</taxon>
        <taxon>Batrachia</taxon>
        <taxon>Caudata</taxon>
        <taxon>Salamandroidea</taxon>
        <taxon>Salamandridae</taxon>
        <taxon>Pleurodelinae</taxon>
        <taxon>Pleurodeles</taxon>
    </lineage>
</organism>
<gene>
    <name evidence="2" type="ORF">NDU88_005733</name>
</gene>
<comment type="caution">
    <text evidence="2">The sequence shown here is derived from an EMBL/GenBank/DDBJ whole genome shotgun (WGS) entry which is preliminary data.</text>
</comment>
<dbReference type="AlphaFoldDB" id="A0AAV7ULX2"/>
<dbReference type="Proteomes" id="UP001066276">
    <property type="component" value="Chromosome 3_1"/>
</dbReference>
<protein>
    <submittedName>
        <fullName evidence="2">Uncharacterized protein</fullName>
    </submittedName>
</protein>
<reference evidence="2" key="1">
    <citation type="journal article" date="2022" name="bioRxiv">
        <title>Sequencing and chromosome-scale assembly of the giantPleurodeles waltlgenome.</title>
        <authorList>
            <person name="Brown T."/>
            <person name="Elewa A."/>
            <person name="Iarovenko S."/>
            <person name="Subramanian E."/>
            <person name="Araus A.J."/>
            <person name="Petzold A."/>
            <person name="Susuki M."/>
            <person name="Suzuki K.-i.T."/>
            <person name="Hayashi T."/>
            <person name="Toyoda A."/>
            <person name="Oliveira C."/>
            <person name="Osipova E."/>
            <person name="Leigh N.D."/>
            <person name="Simon A."/>
            <person name="Yun M.H."/>
        </authorList>
    </citation>
    <scope>NUCLEOTIDE SEQUENCE</scope>
    <source>
        <strain evidence="2">20211129_DDA</strain>
        <tissue evidence="2">Liver</tissue>
    </source>
</reference>
<evidence type="ECO:0000313" key="3">
    <source>
        <dbReference type="Proteomes" id="UP001066276"/>
    </source>
</evidence>
<sequence length="124" mass="13796">MPGGKSWGKNSGKSVRQSLFSEALLHSRTLSSAAEVHPTTQPHNMADQTQETTLDRILQGILAMDHRLEEMDNAMASLMAETKSMRLDITKNGVSKDFYNAKDLRFFLEGLQTQSIDTTNPTQP</sequence>
<accession>A0AAV7ULX2</accession>
<evidence type="ECO:0000256" key="1">
    <source>
        <dbReference type="SAM" id="MobiDB-lite"/>
    </source>
</evidence>